<organism evidence="10 11">
    <name type="scientific">Nocardia huaxiensis</name>
    <dbReference type="NCBI Taxonomy" id="2755382"/>
    <lineage>
        <taxon>Bacteria</taxon>
        <taxon>Bacillati</taxon>
        <taxon>Actinomycetota</taxon>
        <taxon>Actinomycetes</taxon>
        <taxon>Mycobacteriales</taxon>
        <taxon>Nocardiaceae</taxon>
        <taxon>Nocardia</taxon>
    </lineage>
</organism>
<dbReference type="PANTHER" id="PTHR10309">
    <property type="entry name" value="MANNOSE-6-PHOSPHATE ISOMERASE"/>
    <property type="match status" value="1"/>
</dbReference>
<dbReference type="CDD" id="cd07011">
    <property type="entry name" value="cupin_PMI_type_I_N"/>
    <property type="match status" value="1"/>
</dbReference>
<keyword evidence="11" id="KW-1185">Reference proteome</keyword>
<feature type="binding site" evidence="8">
    <location>
        <position position="98"/>
    </location>
    <ligand>
        <name>Zn(2+)</name>
        <dbReference type="ChEBI" id="CHEBI:29105"/>
    </ligand>
</feature>
<feature type="active site" evidence="7">
    <location>
        <position position="290"/>
    </location>
</feature>
<comment type="cofactor">
    <cofactor evidence="8">
        <name>Zn(2+)</name>
        <dbReference type="ChEBI" id="CHEBI:29105"/>
    </cofactor>
    <text evidence="8">Binds 1 zinc ion per subunit.</text>
</comment>
<dbReference type="InterPro" id="IPR018050">
    <property type="entry name" value="Pmannose_isomerase-type1_CS"/>
</dbReference>
<dbReference type="Gene3D" id="2.60.120.10">
    <property type="entry name" value="Jelly Rolls"/>
    <property type="match status" value="2"/>
</dbReference>
<evidence type="ECO:0000256" key="6">
    <source>
        <dbReference type="ARBA" id="ARBA00023235"/>
    </source>
</evidence>
<evidence type="ECO:0000256" key="4">
    <source>
        <dbReference type="ARBA" id="ARBA00022723"/>
    </source>
</evidence>
<feature type="binding site" evidence="8">
    <location>
        <position position="271"/>
    </location>
    <ligand>
        <name>Zn(2+)</name>
        <dbReference type="ChEBI" id="CHEBI:29105"/>
    </ligand>
</feature>
<evidence type="ECO:0000256" key="8">
    <source>
        <dbReference type="PIRSR" id="PIRSR001480-2"/>
    </source>
</evidence>
<comment type="similarity">
    <text evidence="2">Belongs to the mannose-6-phosphate isomerase type 1 family.</text>
</comment>
<feature type="binding site" evidence="8">
    <location>
        <position position="96"/>
    </location>
    <ligand>
        <name>Zn(2+)</name>
        <dbReference type="ChEBI" id="CHEBI:29105"/>
    </ligand>
</feature>
<dbReference type="GO" id="GO:0005975">
    <property type="term" value="P:carbohydrate metabolic process"/>
    <property type="evidence" value="ECO:0007669"/>
    <property type="project" value="InterPro"/>
</dbReference>
<dbReference type="EC" id="5.3.1.8" evidence="3"/>
<comment type="catalytic activity">
    <reaction evidence="1">
        <text>D-mannose 6-phosphate = D-fructose 6-phosphate</text>
        <dbReference type="Rhea" id="RHEA:12356"/>
        <dbReference type="ChEBI" id="CHEBI:58735"/>
        <dbReference type="ChEBI" id="CHEBI:61527"/>
        <dbReference type="EC" id="5.3.1.8"/>
    </reaction>
</comment>
<dbReference type="PRINTS" id="PR00714">
    <property type="entry name" value="MAN6PISMRASE"/>
</dbReference>
<dbReference type="GO" id="GO:0004476">
    <property type="term" value="F:mannose-6-phosphate isomerase activity"/>
    <property type="evidence" value="ECO:0007669"/>
    <property type="project" value="UniProtKB-EC"/>
</dbReference>
<evidence type="ECO:0000256" key="5">
    <source>
        <dbReference type="ARBA" id="ARBA00022833"/>
    </source>
</evidence>
<gene>
    <name evidence="10" type="primary">manA</name>
    <name evidence="10" type="ORF">H0264_12240</name>
</gene>
<evidence type="ECO:0000313" key="11">
    <source>
        <dbReference type="Proteomes" id="UP000515512"/>
    </source>
</evidence>
<dbReference type="GO" id="GO:0009298">
    <property type="term" value="P:GDP-mannose biosynthetic process"/>
    <property type="evidence" value="ECO:0007669"/>
    <property type="project" value="InterPro"/>
</dbReference>
<name>A0A7D6ZQJ8_9NOCA</name>
<protein>
    <recommendedName>
        <fullName evidence="3">mannose-6-phosphate isomerase</fullName>
        <ecNumber evidence="3">5.3.1.8</ecNumber>
    </recommendedName>
</protein>
<dbReference type="PIRSF" id="PIRSF001480">
    <property type="entry name" value="Mannose-6-phosphate_isomerase"/>
    <property type="match status" value="1"/>
</dbReference>
<dbReference type="AlphaFoldDB" id="A0A7D6ZQJ8"/>
<dbReference type="InterPro" id="IPR014710">
    <property type="entry name" value="RmlC-like_jellyroll"/>
</dbReference>
<dbReference type="RefSeq" id="WP_181584067.1">
    <property type="nucleotide sequence ID" value="NZ_CP059399.1"/>
</dbReference>
<evidence type="ECO:0000259" key="9">
    <source>
        <dbReference type="Pfam" id="PF20511"/>
    </source>
</evidence>
<dbReference type="InterPro" id="IPR001250">
    <property type="entry name" value="Man6P_Isoase-1"/>
</dbReference>
<dbReference type="EMBL" id="CP059399">
    <property type="protein sequence ID" value="QLY32903.1"/>
    <property type="molecule type" value="Genomic_DNA"/>
</dbReference>
<evidence type="ECO:0000256" key="2">
    <source>
        <dbReference type="ARBA" id="ARBA00010772"/>
    </source>
</evidence>
<evidence type="ECO:0000256" key="7">
    <source>
        <dbReference type="PIRSR" id="PIRSR001480-1"/>
    </source>
</evidence>
<evidence type="ECO:0000256" key="3">
    <source>
        <dbReference type="ARBA" id="ARBA00011956"/>
    </source>
</evidence>
<dbReference type="SUPFAM" id="SSF51182">
    <property type="entry name" value="RmlC-like cupins"/>
    <property type="match status" value="1"/>
</dbReference>
<keyword evidence="6 10" id="KW-0413">Isomerase</keyword>
<dbReference type="GO" id="GO:0005829">
    <property type="term" value="C:cytosol"/>
    <property type="evidence" value="ECO:0007669"/>
    <property type="project" value="TreeGrafter"/>
</dbReference>
<accession>A0A7D6ZQJ8</accession>
<evidence type="ECO:0000256" key="1">
    <source>
        <dbReference type="ARBA" id="ARBA00000757"/>
    </source>
</evidence>
<dbReference type="PANTHER" id="PTHR10309:SF0">
    <property type="entry name" value="MANNOSE-6-PHOSPHATE ISOMERASE"/>
    <property type="match status" value="1"/>
</dbReference>
<dbReference type="InterPro" id="IPR046457">
    <property type="entry name" value="PMI_typeI_cat"/>
</dbReference>
<reference evidence="10 11" key="1">
    <citation type="submission" date="2020-07" db="EMBL/GenBank/DDBJ databases">
        <authorList>
            <person name="Zhuang K."/>
            <person name="Ran Y."/>
        </authorList>
    </citation>
    <scope>NUCLEOTIDE SEQUENCE [LARGE SCALE GENOMIC DNA]</scope>
    <source>
        <strain evidence="10 11">WCH-YHL-001</strain>
    </source>
</reference>
<dbReference type="GO" id="GO:0008270">
    <property type="term" value="F:zinc ion binding"/>
    <property type="evidence" value="ECO:0007669"/>
    <property type="project" value="InterPro"/>
</dbReference>
<dbReference type="KEGG" id="nhu:H0264_12240"/>
<sequence>MHELVGALRSYAWGSRTALAQLCGRPVPSAHPEAELWFGAHPADPAQVKINGHSHSLLDVLRADPNHELGAVAGEFDGRLPFLLKILAAEEPLSLQAHPSIEQARAGFARENHAGVALDSPMRNYRDENHKPELVVAIERFEALAGFRDPRQTVRLLTALDVAELNPYAELLAAQPDSAGLRTLFTTWIALPQASLSKLLPKVLDGLVRYLAERPDSGTDGAPKEFAAEIRTALELAEAYPGDAGVLAALLLNRVTLEPGDGLFLAAGNLHAYLRGLGVEIMANSDNVLRGGLTPKHVDVPELLRVLDFEPLDMPIVKPESDGDGIFRYDTPAPEFALSRYELAPGADPTPILQAGPGIALCTHGTLRLYRGGEELRVECGRAAWISATDTDIRAAAVDGPAQLFCATVG</sequence>
<keyword evidence="5 8" id="KW-0862">Zinc</keyword>
<evidence type="ECO:0000313" key="10">
    <source>
        <dbReference type="EMBL" id="QLY32903.1"/>
    </source>
</evidence>
<dbReference type="InterPro" id="IPR016305">
    <property type="entry name" value="Mannose-6-P_Isomerase"/>
</dbReference>
<dbReference type="Proteomes" id="UP000515512">
    <property type="component" value="Chromosome"/>
</dbReference>
<dbReference type="Gene3D" id="1.10.441.10">
    <property type="entry name" value="Phosphomannose Isomerase, domain 2"/>
    <property type="match status" value="1"/>
</dbReference>
<proteinExistence type="inferred from homology"/>
<feature type="binding site" evidence="8">
    <location>
        <position position="133"/>
    </location>
    <ligand>
        <name>Zn(2+)</name>
        <dbReference type="ChEBI" id="CHEBI:29105"/>
    </ligand>
</feature>
<dbReference type="NCBIfam" id="TIGR00218">
    <property type="entry name" value="manA"/>
    <property type="match status" value="1"/>
</dbReference>
<dbReference type="PROSITE" id="PS00965">
    <property type="entry name" value="PMI_I_1"/>
    <property type="match status" value="1"/>
</dbReference>
<feature type="domain" description="Phosphomannose isomerase type I catalytic" evidence="9">
    <location>
        <begin position="3"/>
        <end position="148"/>
    </location>
</feature>
<keyword evidence="4 8" id="KW-0479">Metal-binding</keyword>
<dbReference type="InterPro" id="IPR011051">
    <property type="entry name" value="RmlC_Cupin_sf"/>
</dbReference>
<dbReference type="Pfam" id="PF20511">
    <property type="entry name" value="PMI_typeI_cat"/>
    <property type="match status" value="1"/>
</dbReference>